<evidence type="ECO:0000256" key="32">
    <source>
        <dbReference type="ARBA" id="ARBA00068733"/>
    </source>
</evidence>
<comment type="subcellular location">
    <subcellularLocation>
        <location evidence="7">Cell projection</location>
        <location evidence="7">Axon</location>
    </subcellularLocation>
    <subcellularLocation>
        <location evidence="4">Cell projection</location>
        <location evidence="4">Dendrite</location>
    </subcellularLocation>
    <subcellularLocation>
        <location evidence="2">Cytoplasm</location>
        <location evidence="2">Cytoskeleton</location>
        <location evidence="2">Cilium basal body</location>
    </subcellularLocation>
    <subcellularLocation>
        <location evidence="5">Cytoplasm</location>
        <location evidence="5">Cytoskeleton</location>
        <location evidence="5">Microtubule organizing center</location>
        <location evidence="5">Centrosome</location>
    </subcellularLocation>
    <subcellularLocation>
        <location evidence="3">Nucleus</location>
    </subcellularLocation>
    <subcellularLocation>
        <location evidence="6">Perikaryon</location>
    </subcellularLocation>
</comment>
<keyword evidence="10" id="KW-0488">Methylation</keyword>
<keyword evidence="25" id="KW-0009">Actin-binding</keyword>
<dbReference type="SUPFAM" id="SSF57850">
    <property type="entry name" value="RING/U-box"/>
    <property type="match status" value="1"/>
</dbReference>
<keyword evidence="12" id="KW-0678">Repressor</keyword>
<evidence type="ECO:0000256" key="9">
    <source>
        <dbReference type="ARBA" id="ARBA00007738"/>
    </source>
</evidence>
<evidence type="ECO:0000256" key="28">
    <source>
        <dbReference type="ARBA" id="ARBA00023273"/>
    </source>
</evidence>
<keyword evidence="16" id="KW-0677">Repeat</keyword>
<dbReference type="GO" id="GO:0141221">
    <property type="term" value="F:histone deacetylase activity, hydrolytic mechanism"/>
    <property type="evidence" value="ECO:0007669"/>
    <property type="project" value="UniProtKB-EC"/>
</dbReference>
<evidence type="ECO:0000256" key="14">
    <source>
        <dbReference type="ARBA" id="ARBA00022679"/>
    </source>
</evidence>
<evidence type="ECO:0000256" key="18">
    <source>
        <dbReference type="ARBA" id="ARBA00022786"/>
    </source>
</evidence>
<feature type="compositionally biased region" description="Basic and acidic residues" evidence="35">
    <location>
        <begin position="1"/>
        <end position="17"/>
    </location>
</feature>
<dbReference type="GO" id="GO:0008270">
    <property type="term" value="F:zinc ion binding"/>
    <property type="evidence" value="ECO:0007669"/>
    <property type="project" value="UniProtKB-KW"/>
</dbReference>
<evidence type="ECO:0000256" key="23">
    <source>
        <dbReference type="ARBA" id="ARBA00023015"/>
    </source>
</evidence>
<keyword evidence="26" id="KW-0206">Cytoskeleton</keyword>
<evidence type="ECO:0000256" key="1">
    <source>
        <dbReference type="ARBA" id="ARBA00001947"/>
    </source>
</evidence>
<proteinExistence type="inferred from homology"/>
<organism evidence="37 38">
    <name type="scientific">Rhynocoris fuscipes</name>
    <dbReference type="NCBI Taxonomy" id="488301"/>
    <lineage>
        <taxon>Eukaryota</taxon>
        <taxon>Metazoa</taxon>
        <taxon>Ecdysozoa</taxon>
        <taxon>Arthropoda</taxon>
        <taxon>Hexapoda</taxon>
        <taxon>Insecta</taxon>
        <taxon>Pterygota</taxon>
        <taxon>Neoptera</taxon>
        <taxon>Paraneoptera</taxon>
        <taxon>Hemiptera</taxon>
        <taxon>Heteroptera</taxon>
        <taxon>Panheteroptera</taxon>
        <taxon>Cimicomorpha</taxon>
        <taxon>Reduviidae</taxon>
        <taxon>Harpactorinae</taxon>
        <taxon>Harpactorini</taxon>
        <taxon>Rhynocoris</taxon>
    </lineage>
</organism>
<evidence type="ECO:0000256" key="5">
    <source>
        <dbReference type="ARBA" id="ARBA00004300"/>
    </source>
</evidence>
<dbReference type="GO" id="GO:0005813">
    <property type="term" value="C:centrosome"/>
    <property type="evidence" value="ECO:0007669"/>
    <property type="project" value="UniProtKB-SubCell"/>
</dbReference>
<evidence type="ECO:0000259" key="36">
    <source>
        <dbReference type="PROSITE" id="PS50271"/>
    </source>
</evidence>
<evidence type="ECO:0000256" key="30">
    <source>
        <dbReference type="ARBA" id="ARBA00049136"/>
    </source>
</evidence>
<evidence type="ECO:0000256" key="31">
    <source>
        <dbReference type="ARBA" id="ARBA00050910"/>
    </source>
</evidence>
<evidence type="ECO:0000256" key="27">
    <source>
        <dbReference type="ARBA" id="ARBA00023242"/>
    </source>
</evidence>
<feature type="compositionally biased region" description="Basic and acidic residues" evidence="35">
    <location>
        <begin position="918"/>
        <end position="931"/>
    </location>
</feature>
<dbReference type="GO" id="GO:0032886">
    <property type="term" value="P:regulation of microtubule-based process"/>
    <property type="evidence" value="ECO:0007669"/>
    <property type="project" value="UniProtKB-ARBA"/>
</dbReference>
<dbReference type="Pfam" id="PF02148">
    <property type="entry name" value="zf-UBP"/>
    <property type="match status" value="1"/>
</dbReference>
<keyword evidence="14" id="KW-0808">Transferase</keyword>
<dbReference type="GO" id="GO:0006950">
    <property type="term" value="P:response to stress"/>
    <property type="evidence" value="ECO:0007669"/>
    <property type="project" value="UniProtKB-ARBA"/>
</dbReference>
<evidence type="ECO:0000256" key="33">
    <source>
        <dbReference type="ARBA" id="ARBA00082852"/>
    </source>
</evidence>
<keyword evidence="19" id="KW-0378">Hydrolase</keyword>
<dbReference type="GO" id="GO:0043204">
    <property type="term" value="C:perikaryon"/>
    <property type="evidence" value="ECO:0007669"/>
    <property type="project" value="UniProtKB-SubCell"/>
</dbReference>
<evidence type="ECO:0000256" key="20">
    <source>
        <dbReference type="ARBA" id="ARBA00022833"/>
    </source>
</evidence>
<evidence type="ECO:0000256" key="8">
    <source>
        <dbReference type="ARBA" id="ARBA00004906"/>
    </source>
</evidence>
<evidence type="ECO:0000256" key="11">
    <source>
        <dbReference type="ARBA" id="ARBA00022490"/>
    </source>
</evidence>
<comment type="cofactor">
    <cofactor evidence="1">
        <name>Zn(2+)</name>
        <dbReference type="ChEBI" id="CHEBI:29105"/>
    </cofactor>
</comment>
<comment type="similarity">
    <text evidence="9">Belongs to the histone deacetylase family. HD type 2 subfamily.</text>
</comment>
<dbReference type="PRINTS" id="PR01270">
    <property type="entry name" value="HDASUPER"/>
</dbReference>
<dbReference type="Pfam" id="PF00850">
    <property type="entry name" value="Hist_deacetyl"/>
    <property type="match status" value="2"/>
</dbReference>
<dbReference type="InterPro" id="IPR023696">
    <property type="entry name" value="Ureohydrolase_dom_sf"/>
</dbReference>
<keyword evidence="17 34" id="KW-0863">Zinc-finger</keyword>
<dbReference type="GO" id="GO:0003779">
    <property type="term" value="F:actin binding"/>
    <property type="evidence" value="ECO:0007669"/>
    <property type="project" value="UniProtKB-KW"/>
</dbReference>
<keyword evidence="23" id="KW-0805">Transcription regulation</keyword>
<comment type="catalytic activity">
    <reaction evidence="30">
        <text>N(6)-acetyl-L-lysyl-[protein] + H2O = L-lysyl-[protein] + acetate</text>
        <dbReference type="Rhea" id="RHEA:58108"/>
        <dbReference type="Rhea" id="RHEA-COMP:9752"/>
        <dbReference type="Rhea" id="RHEA-COMP:10731"/>
        <dbReference type="ChEBI" id="CHEBI:15377"/>
        <dbReference type="ChEBI" id="CHEBI:29969"/>
        <dbReference type="ChEBI" id="CHEBI:30089"/>
        <dbReference type="ChEBI" id="CHEBI:61930"/>
    </reaction>
    <physiologicalReaction direction="left-to-right" evidence="30">
        <dbReference type="Rhea" id="RHEA:58109"/>
    </physiologicalReaction>
</comment>
<feature type="region of interest" description="Disordered" evidence="35">
    <location>
        <begin position="907"/>
        <end position="957"/>
    </location>
</feature>
<dbReference type="InterPro" id="IPR001607">
    <property type="entry name" value="Znf_UBP"/>
</dbReference>
<keyword evidence="18" id="KW-0833">Ubl conjugation pathway</keyword>
<keyword evidence="24" id="KW-0804">Transcription</keyword>
<dbReference type="InterPro" id="IPR013083">
    <property type="entry name" value="Znf_RING/FYVE/PHD"/>
</dbReference>
<feature type="region of interest" description="Disordered" evidence="35">
    <location>
        <begin position="1"/>
        <end position="34"/>
    </location>
</feature>
<dbReference type="GO" id="GO:0016740">
    <property type="term" value="F:transferase activity"/>
    <property type="evidence" value="ECO:0007669"/>
    <property type="project" value="UniProtKB-KW"/>
</dbReference>
<dbReference type="GO" id="GO:0000118">
    <property type="term" value="C:histone deacetylase complex"/>
    <property type="evidence" value="ECO:0007669"/>
    <property type="project" value="TreeGrafter"/>
</dbReference>
<evidence type="ECO:0000313" key="38">
    <source>
        <dbReference type="Proteomes" id="UP001461498"/>
    </source>
</evidence>
<dbReference type="GO" id="GO:0051646">
    <property type="term" value="P:mitochondrion localization"/>
    <property type="evidence" value="ECO:0007669"/>
    <property type="project" value="UniProtKB-ARBA"/>
</dbReference>
<evidence type="ECO:0000256" key="26">
    <source>
        <dbReference type="ARBA" id="ARBA00023212"/>
    </source>
</evidence>
<evidence type="ECO:0000256" key="4">
    <source>
        <dbReference type="ARBA" id="ARBA00004279"/>
    </source>
</evidence>
<name>A0AAW1D884_9HEMI</name>
<evidence type="ECO:0000256" key="12">
    <source>
        <dbReference type="ARBA" id="ARBA00022491"/>
    </source>
</evidence>
<evidence type="ECO:0000256" key="21">
    <source>
        <dbReference type="ARBA" id="ARBA00022843"/>
    </source>
</evidence>
<dbReference type="PANTHER" id="PTHR10625">
    <property type="entry name" value="HISTONE DEACETYLASE HDAC1-RELATED"/>
    <property type="match status" value="1"/>
</dbReference>
<dbReference type="Gene3D" id="3.40.800.20">
    <property type="entry name" value="Histone deacetylase domain"/>
    <property type="match status" value="2"/>
</dbReference>
<keyword evidence="28" id="KW-0966">Cell projection</keyword>
<dbReference type="InterPro" id="IPR000286">
    <property type="entry name" value="HDACs"/>
</dbReference>
<dbReference type="FunFam" id="3.40.800.20:FF:000005">
    <property type="entry name" value="histone deacetylase 6"/>
    <property type="match status" value="2"/>
</dbReference>
<keyword evidence="22" id="KW-0156">Chromatin regulator</keyword>
<evidence type="ECO:0000256" key="16">
    <source>
        <dbReference type="ARBA" id="ARBA00022737"/>
    </source>
</evidence>
<dbReference type="InterPro" id="IPR023801">
    <property type="entry name" value="His_deacetylse_dom"/>
</dbReference>
<comment type="pathway">
    <text evidence="8">Protein modification; protein ubiquitination.</text>
</comment>
<gene>
    <name evidence="37" type="ORF">O3M35_009261</name>
</gene>
<feature type="domain" description="UBP-type" evidence="36">
    <location>
        <begin position="981"/>
        <end position="1081"/>
    </location>
</feature>
<evidence type="ECO:0000256" key="19">
    <source>
        <dbReference type="ARBA" id="ARBA00022801"/>
    </source>
</evidence>
<dbReference type="GO" id="GO:0030424">
    <property type="term" value="C:axon"/>
    <property type="evidence" value="ECO:0007669"/>
    <property type="project" value="UniProtKB-SubCell"/>
</dbReference>
<evidence type="ECO:0000256" key="13">
    <source>
        <dbReference type="ARBA" id="ARBA00022553"/>
    </source>
</evidence>
<evidence type="ECO:0000256" key="25">
    <source>
        <dbReference type="ARBA" id="ARBA00023203"/>
    </source>
</evidence>
<dbReference type="FunFam" id="3.30.40.10:FF:000342">
    <property type="entry name" value="Histone deacetylase 6"/>
    <property type="match status" value="1"/>
</dbReference>
<dbReference type="Proteomes" id="UP001461498">
    <property type="component" value="Unassembled WGS sequence"/>
</dbReference>
<evidence type="ECO:0000256" key="24">
    <source>
        <dbReference type="ARBA" id="ARBA00023163"/>
    </source>
</evidence>
<comment type="catalytic activity">
    <reaction evidence="29">
        <text>N(6)-acetyl-L-lysyl-[histone] + H2O = L-lysyl-[histone] + acetate</text>
        <dbReference type="Rhea" id="RHEA:58196"/>
        <dbReference type="Rhea" id="RHEA-COMP:9845"/>
        <dbReference type="Rhea" id="RHEA-COMP:11338"/>
        <dbReference type="ChEBI" id="CHEBI:15377"/>
        <dbReference type="ChEBI" id="CHEBI:29969"/>
        <dbReference type="ChEBI" id="CHEBI:30089"/>
        <dbReference type="ChEBI" id="CHEBI:61930"/>
        <dbReference type="EC" id="3.5.1.98"/>
    </reaction>
</comment>
<keyword evidence="11" id="KW-0963">Cytoplasm</keyword>
<dbReference type="SUPFAM" id="SSF52768">
    <property type="entry name" value="Arginase/deacetylase"/>
    <property type="match status" value="2"/>
</dbReference>
<protein>
    <recommendedName>
        <fullName evidence="32">Protein deacetylase HDAC6</fullName>
    </recommendedName>
    <alternativeName>
        <fullName evidence="33">Tubulin-lysine deacetylase HDAC6</fullName>
    </alternativeName>
</protein>
<evidence type="ECO:0000256" key="2">
    <source>
        <dbReference type="ARBA" id="ARBA00004120"/>
    </source>
</evidence>
<dbReference type="GO" id="GO:0051129">
    <property type="term" value="P:negative regulation of cellular component organization"/>
    <property type="evidence" value="ECO:0007669"/>
    <property type="project" value="UniProtKB-ARBA"/>
</dbReference>
<dbReference type="PANTHER" id="PTHR10625:SF38">
    <property type="entry name" value="HISTONE DEACETYLASE 6, ISOFORM G"/>
    <property type="match status" value="1"/>
</dbReference>
<evidence type="ECO:0000256" key="34">
    <source>
        <dbReference type="PROSITE-ProRule" id="PRU00502"/>
    </source>
</evidence>
<comment type="caution">
    <text evidence="37">The sequence shown here is derived from an EMBL/GenBank/DDBJ whole genome shotgun (WGS) entry which is preliminary data.</text>
</comment>
<evidence type="ECO:0000313" key="37">
    <source>
        <dbReference type="EMBL" id="KAK9505137.1"/>
    </source>
</evidence>
<dbReference type="GO" id="GO:0030425">
    <property type="term" value="C:dendrite"/>
    <property type="evidence" value="ECO:0007669"/>
    <property type="project" value="UniProtKB-SubCell"/>
</dbReference>
<sequence length="1093" mass="122192">MENHSKKSVKKAGDAPLRRSSRIHNQAKPNPGLVAAKKNAQMRWGHKKQPVFSFVPDIYQVARDSKDCVRISTGVVYAEKFAEHKCLWDENHPECPERFNAVLRRCGELGLLNRCSIIQPCSVAEAQLIALHTPELISLLKSTNNCNDLNHLENLASQYDSIYFHPSTYDCSLLAAGCTIKLVDEICKRNIQNGMAIVRPPGHHAEKNDFCGYCYFNNVALAANHALNIGIKKVLIVDWDVHHGQATQQMFYEDNRVLYFSIHRYEHGTFWPNLRESDFDSIGEGLGRGFNFNVPLNATGMRDNDYMAIWHQLLLPVAYEFQPEIILVSAGFDSAMGDEKGEMELTPAVYSHLLTSLMCLANGKVAVVLEGGYYIKSLAEAAAMTLRALLGDPCPGIGSLGPPSEIMEDSIMNVIYVQRAYWKSLRHQKLYSILEPPEEDEQRHMPSLKYLHDGIKPTKYPTRDGYPVSTPSFLHYVAINLNNIIASTKLLKPEHKVCLVYDAKMMDHKNYEDKNHIEQPARISSIYKFLEDFGLLKRLHILKSRYCTDEELKYAHNESHIVEMSSLNKMTIKQLIEKKEIYQSVYFHQDTYQAACLAAGSLLEVVDSVMKGESCSGVAVIRPPGHHADIDDPCGFCIFNSVAIAARHAIKQYGLKRVLIVDWDIHHGNGTQEIFFEDSNVLYMSVHRFDGGEFFPHNGDGAASLVGRGEGEGFTVNIPWNKGNMGNAEYVAAFSQVILPIAYEYDPELVLVSAGFDAAVGDPLGGCKVSPEAFGHMTYWLSPLANGRLILSLEGGYNINSISYSMTMCTKALLGDPLPRLNDGLAPCQSAIDSINETLSVHHIYWSTLKPRIKSLPAENVLTEEKKRSSRNPPSLSSNILQQNTNGQKNEVNLLCEGQLFQELSLSEETNKVPVDADNEKNDDRSNDDQHQPPSSQPSASSTNSSQSSSEASNRPTLRQFLSDNLQALVNEEMFAVVPKRTCPHLPLVEPIPKTGINVQTPCSVCNDPKENWICLICYTVQCGRYINEHMMMHNAESGHPLVLSFSDLSVWCYPCQSYIDNQVLYEAKNAAHLSKFGTELAWSYGTVQVNLS</sequence>
<evidence type="ECO:0000256" key="22">
    <source>
        <dbReference type="ARBA" id="ARBA00022853"/>
    </source>
</evidence>
<dbReference type="PROSITE" id="PS50271">
    <property type="entry name" value="ZF_UBP"/>
    <property type="match status" value="1"/>
</dbReference>
<evidence type="ECO:0000256" key="7">
    <source>
        <dbReference type="ARBA" id="ARBA00004489"/>
    </source>
</evidence>
<feature type="compositionally biased region" description="Low complexity" evidence="35">
    <location>
        <begin position="932"/>
        <end position="954"/>
    </location>
</feature>
<reference evidence="37 38" key="1">
    <citation type="submission" date="2022-12" db="EMBL/GenBank/DDBJ databases">
        <title>Chromosome-level genome assembly of true bugs.</title>
        <authorList>
            <person name="Ma L."/>
            <person name="Li H."/>
        </authorList>
    </citation>
    <scope>NUCLEOTIDE SEQUENCE [LARGE SCALE GENOMIC DNA]</scope>
    <source>
        <strain evidence="37">Lab_2022b</strain>
    </source>
</reference>
<dbReference type="CDD" id="cd10002">
    <property type="entry name" value="HDAC10_HDAC6-dom1"/>
    <property type="match status" value="1"/>
</dbReference>
<feature type="compositionally biased region" description="Low complexity" evidence="35">
    <location>
        <begin position="871"/>
        <end position="881"/>
    </location>
</feature>
<evidence type="ECO:0000256" key="10">
    <source>
        <dbReference type="ARBA" id="ARBA00022481"/>
    </source>
</evidence>
<dbReference type="AlphaFoldDB" id="A0AAW1D884"/>
<keyword evidence="20" id="KW-0862">Zinc</keyword>
<evidence type="ECO:0000256" key="29">
    <source>
        <dbReference type="ARBA" id="ARBA00048287"/>
    </source>
</evidence>
<evidence type="ECO:0000256" key="17">
    <source>
        <dbReference type="ARBA" id="ARBA00022771"/>
    </source>
</evidence>
<evidence type="ECO:0000256" key="15">
    <source>
        <dbReference type="ARBA" id="ARBA00022723"/>
    </source>
</evidence>
<dbReference type="SMART" id="SM00290">
    <property type="entry name" value="ZnF_UBP"/>
    <property type="match status" value="1"/>
</dbReference>
<dbReference type="EMBL" id="JAPXFL010000006">
    <property type="protein sequence ID" value="KAK9505137.1"/>
    <property type="molecule type" value="Genomic_DNA"/>
</dbReference>
<evidence type="ECO:0000256" key="6">
    <source>
        <dbReference type="ARBA" id="ARBA00004484"/>
    </source>
</evidence>
<evidence type="ECO:0000256" key="35">
    <source>
        <dbReference type="SAM" id="MobiDB-lite"/>
    </source>
</evidence>
<evidence type="ECO:0000256" key="3">
    <source>
        <dbReference type="ARBA" id="ARBA00004123"/>
    </source>
</evidence>
<dbReference type="GO" id="GO:0040029">
    <property type="term" value="P:epigenetic regulation of gene expression"/>
    <property type="evidence" value="ECO:0007669"/>
    <property type="project" value="TreeGrafter"/>
</dbReference>
<keyword evidence="21" id="KW-0832">Ubl conjugation</keyword>
<keyword evidence="13" id="KW-0597">Phosphoprotein</keyword>
<feature type="region of interest" description="Disordered" evidence="35">
    <location>
        <begin position="863"/>
        <end position="882"/>
    </location>
</feature>
<keyword evidence="38" id="KW-1185">Reference proteome</keyword>
<comment type="catalytic activity">
    <reaction evidence="31">
        <text>N(6)-acetyl-L-lysyl-[alpha-tubulin] + H2O = L-lysyl-[alpha-tubulin] + acetate</text>
        <dbReference type="Rhea" id="RHEA:21548"/>
        <dbReference type="Rhea" id="RHEA-COMP:11278"/>
        <dbReference type="Rhea" id="RHEA-COMP:11279"/>
        <dbReference type="ChEBI" id="CHEBI:15377"/>
        <dbReference type="ChEBI" id="CHEBI:29969"/>
        <dbReference type="ChEBI" id="CHEBI:30089"/>
        <dbReference type="ChEBI" id="CHEBI:61930"/>
    </reaction>
    <physiologicalReaction direction="left-to-right" evidence="31">
        <dbReference type="Rhea" id="RHEA:21549"/>
    </physiologicalReaction>
</comment>
<dbReference type="Gene3D" id="3.30.40.10">
    <property type="entry name" value="Zinc/RING finger domain, C3HC4 (zinc finger)"/>
    <property type="match status" value="1"/>
</dbReference>
<keyword evidence="27" id="KW-0539">Nucleus</keyword>
<dbReference type="InterPro" id="IPR037138">
    <property type="entry name" value="His_deacetylse_dom_sf"/>
</dbReference>
<accession>A0AAW1D884</accession>
<keyword evidence="15" id="KW-0479">Metal-binding</keyword>